<dbReference type="PANTHER" id="PTHR43394:SF1">
    <property type="entry name" value="ATP-BINDING CASSETTE SUB-FAMILY B MEMBER 10, MITOCHONDRIAL"/>
    <property type="match status" value="1"/>
</dbReference>
<evidence type="ECO:0000256" key="2">
    <source>
        <dbReference type="ARBA" id="ARBA00022448"/>
    </source>
</evidence>
<evidence type="ECO:0000256" key="1">
    <source>
        <dbReference type="ARBA" id="ARBA00004651"/>
    </source>
</evidence>
<evidence type="ECO:0000256" key="5">
    <source>
        <dbReference type="ARBA" id="ARBA00022741"/>
    </source>
</evidence>
<dbReference type="InterPro" id="IPR027417">
    <property type="entry name" value="P-loop_NTPase"/>
</dbReference>
<keyword evidence="8 9" id="KW-0472">Membrane</keyword>
<name>A0A381ZCD0_9ZZZZ</name>
<evidence type="ECO:0000256" key="8">
    <source>
        <dbReference type="ARBA" id="ARBA00023136"/>
    </source>
</evidence>
<dbReference type="InterPro" id="IPR011527">
    <property type="entry name" value="ABC1_TM_dom"/>
</dbReference>
<proteinExistence type="predicted"/>
<feature type="transmembrane region" description="Helical" evidence="9">
    <location>
        <begin position="167"/>
        <end position="191"/>
    </location>
</feature>
<keyword evidence="5" id="KW-0547">Nucleotide-binding</keyword>
<dbReference type="InterPro" id="IPR003439">
    <property type="entry name" value="ABC_transporter-like_ATP-bd"/>
</dbReference>
<feature type="transmembrane region" description="Helical" evidence="9">
    <location>
        <begin position="287"/>
        <end position="308"/>
    </location>
</feature>
<dbReference type="SUPFAM" id="SSF90123">
    <property type="entry name" value="ABC transporter transmembrane region"/>
    <property type="match status" value="1"/>
</dbReference>
<dbReference type="InterPro" id="IPR003593">
    <property type="entry name" value="AAA+_ATPase"/>
</dbReference>
<dbReference type="FunFam" id="3.40.50.300:FF:000221">
    <property type="entry name" value="Multidrug ABC transporter ATP-binding protein"/>
    <property type="match status" value="1"/>
</dbReference>
<feature type="transmembrane region" description="Helical" evidence="9">
    <location>
        <begin position="20"/>
        <end position="39"/>
    </location>
</feature>
<evidence type="ECO:0000259" key="10">
    <source>
        <dbReference type="PROSITE" id="PS50893"/>
    </source>
</evidence>
<evidence type="ECO:0000259" key="11">
    <source>
        <dbReference type="PROSITE" id="PS50929"/>
    </source>
</evidence>
<dbReference type="CDD" id="cd18541">
    <property type="entry name" value="ABC_6TM_TmrB_like"/>
    <property type="match status" value="1"/>
</dbReference>
<evidence type="ECO:0000256" key="3">
    <source>
        <dbReference type="ARBA" id="ARBA00022475"/>
    </source>
</evidence>
<accession>A0A381ZCD0</accession>
<feature type="transmembrane region" description="Helical" evidence="9">
    <location>
        <begin position="68"/>
        <end position="85"/>
    </location>
</feature>
<evidence type="ECO:0008006" key="13">
    <source>
        <dbReference type="Google" id="ProtNLM"/>
    </source>
</evidence>
<evidence type="ECO:0000256" key="4">
    <source>
        <dbReference type="ARBA" id="ARBA00022692"/>
    </source>
</evidence>
<dbReference type="InterPro" id="IPR036640">
    <property type="entry name" value="ABC1_TM_sf"/>
</dbReference>
<dbReference type="Gene3D" id="1.20.1560.10">
    <property type="entry name" value="ABC transporter type 1, transmembrane domain"/>
    <property type="match status" value="1"/>
</dbReference>
<feature type="transmembrane region" description="Helical" evidence="9">
    <location>
        <begin position="250"/>
        <end position="275"/>
    </location>
</feature>
<dbReference type="PROSITE" id="PS50929">
    <property type="entry name" value="ABC_TM1F"/>
    <property type="match status" value="1"/>
</dbReference>
<dbReference type="InterPro" id="IPR039421">
    <property type="entry name" value="Type_1_exporter"/>
</dbReference>
<gene>
    <name evidence="12" type="ORF">METZ01_LOCUS139455</name>
</gene>
<evidence type="ECO:0000256" key="7">
    <source>
        <dbReference type="ARBA" id="ARBA00022989"/>
    </source>
</evidence>
<dbReference type="EMBL" id="UINC01020677">
    <property type="protein sequence ID" value="SVA86601.1"/>
    <property type="molecule type" value="Genomic_DNA"/>
</dbReference>
<organism evidence="12">
    <name type="scientific">marine metagenome</name>
    <dbReference type="NCBI Taxonomy" id="408172"/>
    <lineage>
        <taxon>unclassified sequences</taxon>
        <taxon>metagenomes</taxon>
        <taxon>ecological metagenomes</taxon>
    </lineage>
</organism>
<dbReference type="PROSITE" id="PS00211">
    <property type="entry name" value="ABC_TRANSPORTER_1"/>
    <property type="match status" value="1"/>
</dbReference>
<dbReference type="GO" id="GO:0016887">
    <property type="term" value="F:ATP hydrolysis activity"/>
    <property type="evidence" value="ECO:0007669"/>
    <property type="project" value="InterPro"/>
</dbReference>
<keyword evidence="7 9" id="KW-1133">Transmembrane helix</keyword>
<keyword evidence="6" id="KW-0067">ATP-binding</keyword>
<dbReference type="GO" id="GO:0005886">
    <property type="term" value="C:plasma membrane"/>
    <property type="evidence" value="ECO:0007669"/>
    <property type="project" value="UniProtKB-SubCell"/>
</dbReference>
<dbReference type="InterPro" id="IPR017871">
    <property type="entry name" value="ABC_transporter-like_CS"/>
</dbReference>
<feature type="domain" description="ABC transporter" evidence="10">
    <location>
        <begin position="342"/>
        <end position="577"/>
    </location>
</feature>
<keyword evidence="3" id="KW-1003">Cell membrane</keyword>
<evidence type="ECO:0000256" key="9">
    <source>
        <dbReference type="SAM" id="Phobius"/>
    </source>
</evidence>
<dbReference type="GO" id="GO:0005524">
    <property type="term" value="F:ATP binding"/>
    <property type="evidence" value="ECO:0007669"/>
    <property type="project" value="UniProtKB-KW"/>
</dbReference>
<evidence type="ECO:0000313" key="12">
    <source>
        <dbReference type="EMBL" id="SVA86601.1"/>
    </source>
</evidence>
<keyword evidence="4 9" id="KW-0812">Transmembrane</keyword>
<dbReference type="Gene3D" id="3.40.50.300">
    <property type="entry name" value="P-loop containing nucleotide triphosphate hydrolases"/>
    <property type="match status" value="1"/>
</dbReference>
<dbReference type="PROSITE" id="PS50893">
    <property type="entry name" value="ABC_TRANSPORTER_2"/>
    <property type="match status" value="1"/>
</dbReference>
<dbReference type="GO" id="GO:0015421">
    <property type="term" value="F:ABC-type oligopeptide transporter activity"/>
    <property type="evidence" value="ECO:0007669"/>
    <property type="project" value="TreeGrafter"/>
</dbReference>
<reference evidence="12" key="1">
    <citation type="submission" date="2018-05" db="EMBL/GenBank/DDBJ databases">
        <authorList>
            <person name="Lanie J.A."/>
            <person name="Ng W.-L."/>
            <person name="Kazmierczak K.M."/>
            <person name="Andrzejewski T.M."/>
            <person name="Davidsen T.M."/>
            <person name="Wayne K.J."/>
            <person name="Tettelin H."/>
            <person name="Glass J.I."/>
            <person name="Rusch D."/>
            <person name="Podicherti R."/>
            <person name="Tsui H.-C.T."/>
            <person name="Winkler M.E."/>
        </authorList>
    </citation>
    <scope>NUCLEOTIDE SEQUENCE</scope>
</reference>
<feature type="transmembrane region" description="Helical" evidence="9">
    <location>
        <begin position="142"/>
        <end position="161"/>
    </location>
</feature>
<dbReference type="Pfam" id="PF00664">
    <property type="entry name" value="ABC_membrane"/>
    <property type="match status" value="1"/>
</dbReference>
<dbReference type="Pfam" id="PF00005">
    <property type="entry name" value="ABC_tran"/>
    <property type="match status" value="1"/>
</dbReference>
<sequence>MIELRFLNKYFLKYKIKIIIGIFITIIARIFALVVPNFIGDSITILENYIIASSIEIEIVKERLLKNILIIVGSAILAGGFTFIMRQMLINVSRFIEFDIKNEIYKKYQSLSFDFYKNNRTGDLMNRISEDVSKVRMYIGPAIMYAINTSTLFVIVITYMVSVAPKLTMYTLIPLPILSFIIYKISVLINLKSKIVQEFLSKLTTYTQESFSGVKIIKTYTVEENINNQLEKLASSSKEKNMSLVKIQAWFFPLMILLIGISNILVVFVGGRQYMNNEIELGILAEFIIYVNLLTWPVATVGWITSIVQQAEASQKRINEFLKTNSSITNKSESNKKIEGKIDFNNVDFTYPETKITANNNISFTINKGESIAIMGDVGSGKTTLLELICRVYDPSKGEILFDNINIKKINIKELRKSIGYVPQSTFLFSDTIKRNIKFGNYNASMTEVENAAKNACLSKDINTFRNKYETLLGERGVNLSGGQKQRLAIARALIKKPKILILDDSLSAVDTETEKEILSNINKISKEITLIIATHRISSAKKCDKILILENGKVIEFGSHKELVKNNRYYSKAVLKQSS</sequence>
<dbReference type="AlphaFoldDB" id="A0A381ZCD0"/>
<dbReference type="PANTHER" id="PTHR43394">
    <property type="entry name" value="ATP-DEPENDENT PERMEASE MDL1, MITOCHONDRIAL"/>
    <property type="match status" value="1"/>
</dbReference>
<dbReference type="SMART" id="SM00382">
    <property type="entry name" value="AAA"/>
    <property type="match status" value="1"/>
</dbReference>
<feature type="domain" description="ABC transmembrane type-1" evidence="11">
    <location>
        <begin position="19"/>
        <end position="310"/>
    </location>
</feature>
<evidence type="ECO:0000256" key="6">
    <source>
        <dbReference type="ARBA" id="ARBA00022840"/>
    </source>
</evidence>
<comment type="subcellular location">
    <subcellularLocation>
        <location evidence="1">Cell membrane</location>
        <topology evidence="1">Multi-pass membrane protein</topology>
    </subcellularLocation>
</comment>
<protein>
    <recommendedName>
        <fullName evidence="13">ABC transporter</fullName>
    </recommendedName>
</protein>
<keyword evidence="2" id="KW-0813">Transport</keyword>
<dbReference type="SUPFAM" id="SSF52540">
    <property type="entry name" value="P-loop containing nucleoside triphosphate hydrolases"/>
    <property type="match status" value="1"/>
</dbReference>